<organism evidence="4 5">
    <name type="scientific">Alteribacter keqinensis</name>
    <dbReference type="NCBI Taxonomy" id="2483800"/>
    <lineage>
        <taxon>Bacteria</taxon>
        <taxon>Bacillati</taxon>
        <taxon>Bacillota</taxon>
        <taxon>Bacilli</taxon>
        <taxon>Bacillales</taxon>
        <taxon>Bacillaceae</taxon>
        <taxon>Alteribacter</taxon>
    </lineage>
</organism>
<evidence type="ECO:0000256" key="3">
    <source>
        <dbReference type="PROSITE-ProRule" id="PRU00339"/>
    </source>
</evidence>
<keyword evidence="5" id="KW-1185">Reference proteome</keyword>
<dbReference type="Gene3D" id="1.25.40.10">
    <property type="entry name" value="Tetratricopeptide repeat domain"/>
    <property type="match status" value="2"/>
</dbReference>
<dbReference type="PROSITE" id="PS50005">
    <property type="entry name" value="TPR"/>
    <property type="match status" value="2"/>
</dbReference>
<feature type="repeat" description="TPR" evidence="3">
    <location>
        <begin position="135"/>
        <end position="168"/>
    </location>
</feature>
<dbReference type="AlphaFoldDB" id="A0A3M7TY86"/>
<evidence type="ECO:0000313" key="4">
    <source>
        <dbReference type="EMBL" id="RNA70580.1"/>
    </source>
</evidence>
<dbReference type="Pfam" id="PF14559">
    <property type="entry name" value="TPR_19"/>
    <property type="match status" value="1"/>
</dbReference>
<dbReference type="SUPFAM" id="SSF48452">
    <property type="entry name" value="TPR-like"/>
    <property type="match status" value="2"/>
</dbReference>
<evidence type="ECO:0000256" key="2">
    <source>
        <dbReference type="ARBA" id="ARBA00022803"/>
    </source>
</evidence>
<evidence type="ECO:0000313" key="5">
    <source>
        <dbReference type="Proteomes" id="UP000278746"/>
    </source>
</evidence>
<dbReference type="Proteomes" id="UP000278746">
    <property type="component" value="Unassembled WGS sequence"/>
</dbReference>
<proteinExistence type="predicted"/>
<dbReference type="PANTHER" id="PTHR45586">
    <property type="entry name" value="TPR REPEAT-CONTAINING PROTEIN PA4667"/>
    <property type="match status" value="1"/>
</dbReference>
<reference evidence="4 5" key="1">
    <citation type="submission" date="2018-10" db="EMBL/GenBank/DDBJ databases">
        <title>Bacillus Keqinensis sp. nov., a moderately halophilic bacterium isolated from a saline-alkaline lake.</title>
        <authorList>
            <person name="Wang H."/>
        </authorList>
    </citation>
    <scope>NUCLEOTIDE SEQUENCE [LARGE SCALE GENOMIC DNA]</scope>
    <source>
        <strain evidence="4 5">KQ-3</strain>
    </source>
</reference>
<keyword evidence="2 3" id="KW-0802">TPR repeat</keyword>
<dbReference type="InterPro" id="IPR019734">
    <property type="entry name" value="TPR_rpt"/>
</dbReference>
<feature type="repeat" description="TPR" evidence="3">
    <location>
        <begin position="206"/>
        <end position="239"/>
    </location>
</feature>
<dbReference type="Pfam" id="PF13424">
    <property type="entry name" value="TPR_12"/>
    <property type="match status" value="1"/>
</dbReference>
<evidence type="ECO:0000256" key="1">
    <source>
        <dbReference type="ARBA" id="ARBA00022737"/>
    </source>
</evidence>
<keyword evidence="1" id="KW-0677">Repeat</keyword>
<comment type="caution">
    <text evidence="4">The sequence shown here is derived from an EMBL/GenBank/DDBJ whole genome shotgun (WGS) entry which is preliminary data.</text>
</comment>
<dbReference type="PANTHER" id="PTHR45586:SF1">
    <property type="entry name" value="LIPOPOLYSACCHARIDE ASSEMBLY PROTEIN B"/>
    <property type="match status" value="1"/>
</dbReference>
<name>A0A3M7TY86_9BACI</name>
<dbReference type="EMBL" id="RHIB01000001">
    <property type="protein sequence ID" value="RNA70580.1"/>
    <property type="molecule type" value="Genomic_DNA"/>
</dbReference>
<dbReference type="InterPro" id="IPR051012">
    <property type="entry name" value="CellSynth/LPSAsmb/PSIAsmb"/>
</dbReference>
<protein>
    <submittedName>
        <fullName evidence="4">Uncharacterized protein</fullName>
    </submittedName>
</protein>
<gene>
    <name evidence="4" type="ORF">EBO34_04170</name>
</gene>
<sequence>MNETLEQAIQLIENGRHEEGLIKVQKAYETADDETKRTIGELYFELGLVDRAINVVEELMFRYPDHGELFAFAAECYIDSGKEDEAMEMLLEVHEDDPVFAQSQLLLADLYENQGLDEVAEQKLLQAVKKAADEPILHYGLGEFYLNRGDYNKSIPYYKKAIHDNDLPDDDHINPSLRLAEAYSATGQFEEALSSYKKGLEKKIDPDGLFGYGYTALQTEDYELAAEQFERLKVLDPSYTTLYPFLSKAYRHLSRSDKALDVINEGLSRDEFNETLYLEAARIQFSKGLGEEGRSFLQKVIAINPSNIEAVKELILYYDETDSYEELAELISFLEDYQETDPLFDRYKGKALYETDRVNEAAEAYEKALVFYQNDPEVIEEAAFAMLEAGKRSKGIELLKKIVEYEPERADIQERIEQLTEERL</sequence>
<dbReference type="OrthoDB" id="2080803at2"/>
<accession>A0A3M7TY86</accession>
<dbReference type="InterPro" id="IPR011990">
    <property type="entry name" value="TPR-like_helical_dom_sf"/>
</dbReference>
<dbReference type="SMART" id="SM00028">
    <property type="entry name" value="TPR"/>
    <property type="match status" value="7"/>
</dbReference>
<dbReference type="RefSeq" id="WP_122898520.1">
    <property type="nucleotide sequence ID" value="NZ_RHIB01000001.1"/>
</dbReference>